<comment type="caution">
    <text evidence="1">The sequence shown here is derived from an EMBL/GenBank/DDBJ whole genome shotgun (WGS) entry which is preliminary data.</text>
</comment>
<name>A0A371HY61_MUCPR</name>
<evidence type="ECO:0000313" key="2">
    <source>
        <dbReference type="Proteomes" id="UP000257109"/>
    </source>
</evidence>
<reference evidence="1" key="1">
    <citation type="submission" date="2018-05" db="EMBL/GenBank/DDBJ databases">
        <title>Draft genome of Mucuna pruriens seed.</title>
        <authorList>
            <person name="Nnadi N.E."/>
            <person name="Vos R."/>
            <person name="Hasami M.H."/>
            <person name="Devisetty U.K."/>
            <person name="Aguiy J.C."/>
        </authorList>
    </citation>
    <scope>NUCLEOTIDE SEQUENCE [LARGE SCALE GENOMIC DNA]</scope>
    <source>
        <strain evidence="1">JCA_2017</strain>
    </source>
</reference>
<dbReference type="Proteomes" id="UP000257109">
    <property type="component" value="Unassembled WGS sequence"/>
</dbReference>
<protein>
    <submittedName>
        <fullName evidence="1">Uncharacterized protein</fullName>
    </submittedName>
</protein>
<organism evidence="1 2">
    <name type="scientific">Mucuna pruriens</name>
    <name type="common">Velvet bean</name>
    <name type="synonym">Dolichos pruriens</name>
    <dbReference type="NCBI Taxonomy" id="157652"/>
    <lineage>
        <taxon>Eukaryota</taxon>
        <taxon>Viridiplantae</taxon>
        <taxon>Streptophyta</taxon>
        <taxon>Embryophyta</taxon>
        <taxon>Tracheophyta</taxon>
        <taxon>Spermatophyta</taxon>
        <taxon>Magnoliopsida</taxon>
        <taxon>eudicotyledons</taxon>
        <taxon>Gunneridae</taxon>
        <taxon>Pentapetalae</taxon>
        <taxon>rosids</taxon>
        <taxon>fabids</taxon>
        <taxon>Fabales</taxon>
        <taxon>Fabaceae</taxon>
        <taxon>Papilionoideae</taxon>
        <taxon>50 kb inversion clade</taxon>
        <taxon>NPAAA clade</taxon>
        <taxon>indigoferoid/millettioid clade</taxon>
        <taxon>Phaseoleae</taxon>
        <taxon>Mucuna</taxon>
    </lineage>
</organism>
<sequence length="103" mass="11842">MLLLRPYKCGNTTYCPMNSSSIATTSRLRKANIVVDALSRRHALLAMLETKLLGFKSLKDLYVTDENSKKAYDIFVISANEGFFRHECFLFKEKHLYMPKSSI</sequence>
<proteinExistence type="predicted"/>
<keyword evidence="2" id="KW-1185">Reference proteome</keyword>
<gene>
    <name evidence="1" type="ORF">CR513_08229</name>
</gene>
<evidence type="ECO:0000313" key="1">
    <source>
        <dbReference type="EMBL" id="RDY07634.1"/>
    </source>
</evidence>
<dbReference type="EMBL" id="QJKJ01001428">
    <property type="protein sequence ID" value="RDY07634.1"/>
    <property type="molecule type" value="Genomic_DNA"/>
</dbReference>
<accession>A0A371HY61</accession>
<dbReference type="AlphaFoldDB" id="A0A371HY61"/>
<dbReference type="OrthoDB" id="1434734at2759"/>
<feature type="non-terminal residue" evidence="1">
    <location>
        <position position="1"/>
    </location>
</feature>